<feature type="compositionally biased region" description="Basic and acidic residues" evidence="1">
    <location>
        <begin position="1"/>
        <end position="22"/>
    </location>
</feature>
<gene>
    <name evidence="2" type="ORF">Pth03_24020</name>
</gene>
<evidence type="ECO:0000313" key="3">
    <source>
        <dbReference type="Proteomes" id="UP000605992"/>
    </source>
</evidence>
<organism evidence="2 3">
    <name type="scientific">Planotetraspora thailandica</name>
    <dbReference type="NCBI Taxonomy" id="487172"/>
    <lineage>
        <taxon>Bacteria</taxon>
        <taxon>Bacillati</taxon>
        <taxon>Actinomycetota</taxon>
        <taxon>Actinomycetes</taxon>
        <taxon>Streptosporangiales</taxon>
        <taxon>Streptosporangiaceae</taxon>
        <taxon>Planotetraspora</taxon>
    </lineage>
</organism>
<sequence>MRADLPEDARGYAAADERDLADGRGFQVGWEPRDHWESRDDSHPPVDGAPGGEFRPREGRGSRRAARQQDATGQPPGYPTGQSWQEPPQAEAPPRAPEPRKARESGEGGRSRRGRGKRDEWAPLSEPRMSDSQRRVLVWTGSVTAGLATAVGLVLLANSIAGGSTVPEEPSSDPFGQARPAAYEAWSSPKQFGPIADRSADKAPLTAKEVFGTKTLSEGKIALKRVGTRLDKSCADVVWGSDLARRLAAADCQEAVRGLYTTADGTYVAQYTLFNLSDVKAADNLVDDLKGVSQNAWVRPLDPAKAGFQGYTEASGQAMGHFVGLSWIGRADGAEPGPKDDFVMLGLAVRDTEKALYRRVVAVAGVPNAPAGDDQGDDTAPQREAPPADPGSGGQPPLEQAPGGASGGGAEQAPTG</sequence>
<dbReference type="AlphaFoldDB" id="A0A8J3UY60"/>
<feature type="region of interest" description="Disordered" evidence="1">
    <location>
        <begin position="1"/>
        <end position="132"/>
    </location>
</feature>
<evidence type="ECO:0000313" key="2">
    <source>
        <dbReference type="EMBL" id="GII54013.1"/>
    </source>
</evidence>
<dbReference type="RefSeq" id="WP_203944230.1">
    <property type="nucleotide sequence ID" value="NZ_BOOR01000012.1"/>
</dbReference>
<feature type="compositionally biased region" description="Basic and acidic residues" evidence="1">
    <location>
        <begin position="97"/>
        <end position="110"/>
    </location>
</feature>
<dbReference type="EMBL" id="BOOR01000012">
    <property type="protein sequence ID" value="GII54013.1"/>
    <property type="molecule type" value="Genomic_DNA"/>
</dbReference>
<protein>
    <submittedName>
        <fullName evidence="2">Uncharacterized protein</fullName>
    </submittedName>
</protein>
<evidence type="ECO:0000256" key="1">
    <source>
        <dbReference type="SAM" id="MobiDB-lite"/>
    </source>
</evidence>
<name>A0A8J3UY60_9ACTN</name>
<dbReference type="Proteomes" id="UP000605992">
    <property type="component" value="Unassembled WGS sequence"/>
</dbReference>
<feature type="region of interest" description="Disordered" evidence="1">
    <location>
        <begin position="367"/>
        <end position="416"/>
    </location>
</feature>
<feature type="compositionally biased region" description="Basic and acidic residues" evidence="1">
    <location>
        <begin position="31"/>
        <end position="44"/>
    </location>
</feature>
<comment type="caution">
    <text evidence="2">The sequence shown here is derived from an EMBL/GenBank/DDBJ whole genome shotgun (WGS) entry which is preliminary data.</text>
</comment>
<proteinExistence type="predicted"/>
<reference evidence="2" key="1">
    <citation type="submission" date="2021-01" db="EMBL/GenBank/DDBJ databases">
        <title>Whole genome shotgun sequence of Planotetraspora thailandica NBRC 104271.</title>
        <authorList>
            <person name="Komaki H."/>
            <person name="Tamura T."/>
        </authorList>
    </citation>
    <scope>NUCLEOTIDE SEQUENCE</scope>
    <source>
        <strain evidence="2">NBRC 104271</strain>
    </source>
</reference>
<keyword evidence="3" id="KW-1185">Reference proteome</keyword>
<accession>A0A8J3UY60</accession>